<organism evidence="2 3">
    <name type="scientific">Mycobacterium rhizamassiliense</name>
    <dbReference type="NCBI Taxonomy" id="1841860"/>
    <lineage>
        <taxon>Bacteria</taxon>
        <taxon>Bacillati</taxon>
        <taxon>Actinomycetota</taxon>
        <taxon>Actinomycetes</taxon>
        <taxon>Mycobacteriales</taxon>
        <taxon>Mycobacteriaceae</taxon>
        <taxon>Mycobacterium</taxon>
    </lineage>
</organism>
<feature type="transmembrane region" description="Helical" evidence="1">
    <location>
        <begin position="6"/>
        <end position="25"/>
    </location>
</feature>
<dbReference type="EMBL" id="FUFA01000004">
    <property type="protein sequence ID" value="SPM35323.1"/>
    <property type="molecule type" value="Genomic_DNA"/>
</dbReference>
<evidence type="ECO:0000256" key="1">
    <source>
        <dbReference type="SAM" id="Phobius"/>
    </source>
</evidence>
<keyword evidence="3" id="KW-1185">Reference proteome</keyword>
<dbReference type="Proteomes" id="UP000240988">
    <property type="component" value="Unassembled WGS sequence"/>
</dbReference>
<evidence type="ECO:0000313" key="3">
    <source>
        <dbReference type="Proteomes" id="UP000240988"/>
    </source>
</evidence>
<accession>A0A2U3NV38</accession>
<proteinExistence type="predicted"/>
<keyword evidence="1" id="KW-1133">Transmembrane helix</keyword>
<dbReference type="STRING" id="1841860.GCA_900157375_03149"/>
<sequence>VSIANIVGLVLSVLIAFLLGAALMFPERF</sequence>
<evidence type="ECO:0000313" key="2">
    <source>
        <dbReference type="EMBL" id="SPM35323.1"/>
    </source>
</evidence>
<keyword evidence="1" id="KW-0812">Transmembrane</keyword>
<dbReference type="AlphaFoldDB" id="A0A2U3NV38"/>
<keyword evidence="1" id="KW-0472">Membrane</keyword>
<name>A0A2U3NV38_9MYCO</name>
<protein>
    <submittedName>
        <fullName evidence="2">Mycobacterium rhizamassiliense ORFan</fullName>
    </submittedName>
</protein>
<reference evidence="2 3" key="1">
    <citation type="submission" date="2017-01" db="EMBL/GenBank/DDBJ databases">
        <authorList>
            <consortium name="Urmite Genomes"/>
        </authorList>
    </citation>
    <scope>NUCLEOTIDE SEQUENCE [LARGE SCALE GENOMIC DNA]</scope>
    <source>
        <strain evidence="2 3">AB57</strain>
    </source>
</reference>
<feature type="non-terminal residue" evidence="2">
    <location>
        <position position="1"/>
    </location>
</feature>
<gene>
    <name evidence="2" type="ORF">MRAB57_3147</name>
</gene>